<evidence type="ECO:0000256" key="1">
    <source>
        <dbReference type="SAM" id="Phobius"/>
    </source>
</evidence>
<dbReference type="AlphaFoldDB" id="A0A0V0Y4J9"/>
<dbReference type="Proteomes" id="UP000054815">
    <property type="component" value="Unassembled WGS sequence"/>
</dbReference>
<dbReference type="EMBL" id="JYDS01000123">
    <property type="protein sequence ID" value="KRZ24357.1"/>
    <property type="molecule type" value="Genomic_DNA"/>
</dbReference>
<feature type="non-terminal residue" evidence="2">
    <location>
        <position position="1"/>
    </location>
</feature>
<gene>
    <name evidence="3" type="ORF">T4B_14301</name>
    <name evidence="2" type="ORF">T4E_773</name>
</gene>
<evidence type="ECO:0000313" key="3">
    <source>
        <dbReference type="EMBL" id="KRZ24357.1"/>
    </source>
</evidence>
<evidence type="ECO:0000313" key="5">
    <source>
        <dbReference type="Proteomes" id="UP000054815"/>
    </source>
</evidence>
<keyword evidence="1" id="KW-1133">Transmembrane helix</keyword>
<proteinExistence type="predicted"/>
<feature type="transmembrane region" description="Helical" evidence="1">
    <location>
        <begin position="62"/>
        <end position="84"/>
    </location>
</feature>
<keyword evidence="4" id="KW-1185">Reference proteome</keyword>
<name>A0A0V0Y4J9_TRIPS</name>
<dbReference type="Proteomes" id="UP000054805">
    <property type="component" value="Unassembled WGS sequence"/>
</dbReference>
<accession>A0A0V0Y4J9</accession>
<dbReference type="EMBL" id="JYDU01000064">
    <property type="protein sequence ID" value="KRX94928.1"/>
    <property type="molecule type" value="Genomic_DNA"/>
</dbReference>
<keyword evidence="1" id="KW-0472">Membrane</keyword>
<feature type="transmembrane region" description="Helical" evidence="1">
    <location>
        <begin position="32"/>
        <end position="50"/>
    </location>
</feature>
<reference evidence="4 5" key="1">
    <citation type="submission" date="2015-01" db="EMBL/GenBank/DDBJ databases">
        <title>Evolution of Trichinella species and genotypes.</title>
        <authorList>
            <person name="Korhonen P.K."/>
            <person name="Edoardo P."/>
            <person name="Giuseppe L.R."/>
            <person name="Gasser R.B."/>
        </authorList>
    </citation>
    <scope>NUCLEOTIDE SEQUENCE [LARGE SCALE GENOMIC DNA]</scope>
    <source>
        <strain evidence="2">ISS141</strain>
        <strain evidence="3">ISS588</strain>
    </source>
</reference>
<protein>
    <submittedName>
        <fullName evidence="2">Uncharacterized protein</fullName>
    </submittedName>
</protein>
<organism evidence="2 5">
    <name type="scientific">Trichinella pseudospiralis</name>
    <name type="common">Parasitic roundworm</name>
    <dbReference type="NCBI Taxonomy" id="6337"/>
    <lineage>
        <taxon>Eukaryota</taxon>
        <taxon>Metazoa</taxon>
        <taxon>Ecdysozoa</taxon>
        <taxon>Nematoda</taxon>
        <taxon>Enoplea</taxon>
        <taxon>Dorylaimia</taxon>
        <taxon>Trichinellida</taxon>
        <taxon>Trichinellidae</taxon>
        <taxon>Trichinella</taxon>
    </lineage>
</organism>
<keyword evidence="1" id="KW-0812">Transmembrane</keyword>
<evidence type="ECO:0000313" key="4">
    <source>
        <dbReference type="Proteomes" id="UP000054805"/>
    </source>
</evidence>
<sequence length="142" mass="16492">LKCVCHVSYCKKMVDSKKNHLHLLIVDDLEKVLFFFSFLLLLMNKAQYITKQEKIKNIKRMYFSPFLNWLIFEIGFLLFCLLLSTRIQACSCDVNMFHVIVCCRLLASLNAIASFDIKTQASKPVQLCFDSLLSHTLSIIDF</sequence>
<comment type="caution">
    <text evidence="2">The sequence shown here is derived from an EMBL/GenBank/DDBJ whole genome shotgun (WGS) entry which is preliminary data.</text>
</comment>
<evidence type="ECO:0000313" key="2">
    <source>
        <dbReference type="EMBL" id="KRX94928.1"/>
    </source>
</evidence>